<dbReference type="Pfam" id="PF03729">
    <property type="entry name" value="DUF308"/>
    <property type="match status" value="2"/>
</dbReference>
<feature type="transmembrane region" description="Helical" evidence="1">
    <location>
        <begin position="81"/>
        <end position="102"/>
    </location>
</feature>
<evidence type="ECO:0000256" key="1">
    <source>
        <dbReference type="SAM" id="Phobius"/>
    </source>
</evidence>
<dbReference type="EMBL" id="RKHL01000001">
    <property type="protein sequence ID" value="ROR81951.1"/>
    <property type="molecule type" value="Genomic_DNA"/>
</dbReference>
<dbReference type="RefSeq" id="WP_159453334.1">
    <property type="nucleotide sequence ID" value="NZ_FXAP01000001.1"/>
</dbReference>
<comment type="caution">
    <text evidence="2">The sequence shown here is derived from an EMBL/GenBank/DDBJ whole genome shotgun (WGS) entry which is preliminary data.</text>
</comment>
<keyword evidence="1" id="KW-0812">Transmembrane</keyword>
<dbReference type="AlphaFoldDB" id="A0A3N2C375"/>
<dbReference type="InterPro" id="IPR052712">
    <property type="entry name" value="Acid_resist_chaperone_HdeD"/>
</dbReference>
<dbReference type="GO" id="GO:0005886">
    <property type="term" value="C:plasma membrane"/>
    <property type="evidence" value="ECO:0007669"/>
    <property type="project" value="TreeGrafter"/>
</dbReference>
<dbReference type="PANTHER" id="PTHR34989:SF1">
    <property type="entry name" value="PROTEIN HDED"/>
    <property type="match status" value="1"/>
</dbReference>
<feature type="transmembrane region" description="Helical" evidence="1">
    <location>
        <begin position="24"/>
        <end position="44"/>
    </location>
</feature>
<evidence type="ECO:0000313" key="2">
    <source>
        <dbReference type="EMBL" id="ROR81951.1"/>
    </source>
</evidence>
<name>A0A3N2C375_9MICO</name>
<organism evidence="2 3">
    <name type="scientific">Plantibacter flavus</name>
    <dbReference type="NCBI Taxonomy" id="150123"/>
    <lineage>
        <taxon>Bacteria</taxon>
        <taxon>Bacillati</taxon>
        <taxon>Actinomycetota</taxon>
        <taxon>Actinomycetes</taxon>
        <taxon>Micrococcales</taxon>
        <taxon>Microbacteriaceae</taxon>
        <taxon>Plantibacter</taxon>
    </lineage>
</organism>
<dbReference type="InterPro" id="IPR005325">
    <property type="entry name" value="DUF308_memb"/>
</dbReference>
<keyword evidence="1" id="KW-1133">Transmembrane helix</keyword>
<feature type="transmembrane region" description="Helical" evidence="1">
    <location>
        <begin position="50"/>
        <end position="69"/>
    </location>
</feature>
<keyword evidence="1" id="KW-0472">Membrane</keyword>
<proteinExistence type="predicted"/>
<accession>A0A3N2C375</accession>
<keyword evidence="3" id="KW-1185">Reference proteome</keyword>
<gene>
    <name evidence="2" type="ORF">EDD42_2033</name>
</gene>
<dbReference type="PANTHER" id="PTHR34989">
    <property type="entry name" value="PROTEIN HDED"/>
    <property type="match status" value="1"/>
</dbReference>
<feature type="transmembrane region" description="Helical" evidence="1">
    <location>
        <begin position="108"/>
        <end position="128"/>
    </location>
</feature>
<evidence type="ECO:0000313" key="3">
    <source>
        <dbReference type="Proteomes" id="UP000266915"/>
    </source>
</evidence>
<protein>
    <submittedName>
        <fullName evidence="2">Uncharacterized membrane protein HdeD (DUF308 family)</fullName>
    </submittedName>
</protein>
<feature type="transmembrane region" description="Helical" evidence="1">
    <location>
        <begin position="140"/>
        <end position="159"/>
    </location>
</feature>
<reference evidence="2 3" key="1">
    <citation type="submission" date="2018-11" db="EMBL/GenBank/DDBJ databases">
        <title>Sequencing the genomes of 1000 actinobacteria strains.</title>
        <authorList>
            <person name="Klenk H.-P."/>
        </authorList>
    </citation>
    <scope>NUCLEOTIDE SEQUENCE [LARGE SCALE GENOMIC DNA]</scope>
    <source>
        <strain evidence="2 3">DSM 14012</strain>
    </source>
</reference>
<dbReference type="Proteomes" id="UP000266915">
    <property type="component" value="Unassembled WGS sequence"/>
</dbReference>
<sequence length="197" mass="20599">MSEPSTTTYTLNSAKLTASQISGVRWAFAVGGILTILLGVFLLVAPKASLVAVAWIFAVYFLVAGIARITRGVVAREHGGLWRVLTIVFGVLLLAAGVYIFIDPLLGIGALVFVIGVSWIIEGVASLFDSAPDVSRWITILYGVISVVAGVFVLANPLLAAVTLLLVTAFFLIAAGVVEIIQAITFGKQAKRAGLAG</sequence>
<feature type="transmembrane region" description="Helical" evidence="1">
    <location>
        <begin position="165"/>
        <end position="186"/>
    </location>
</feature>